<comment type="caution">
    <text evidence="3">The sequence shown here is derived from an EMBL/GenBank/DDBJ whole genome shotgun (WGS) entry which is preliminary data.</text>
</comment>
<accession>A0AA37MA04</accession>
<dbReference type="Proteomes" id="UP001055108">
    <property type="component" value="Unassembled WGS sequence"/>
</dbReference>
<protein>
    <submittedName>
        <fullName evidence="3">Uncharacterized protein</fullName>
    </submittedName>
</protein>
<name>A0AA37MA04_9HYPH</name>
<dbReference type="EMBL" id="BPQM01000027">
    <property type="protein sequence ID" value="GJD78135.1"/>
    <property type="molecule type" value="Genomic_DNA"/>
</dbReference>
<gene>
    <name evidence="3" type="ORF">NBEOAGPD_1348</name>
</gene>
<reference evidence="3" key="2">
    <citation type="submission" date="2021-08" db="EMBL/GenBank/DDBJ databases">
        <authorList>
            <person name="Tani A."/>
            <person name="Ola A."/>
            <person name="Ogura Y."/>
            <person name="Katsura K."/>
            <person name="Hayashi T."/>
        </authorList>
    </citation>
    <scope>NUCLEOTIDE SEQUENCE</scope>
    <source>
        <strain evidence="3">NBRC 103626</strain>
    </source>
</reference>
<keyword evidence="4" id="KW-1185">Reference proteome</keyword>
<feature type="compositionally biased region" description="Low complexity" evidence="1">
    <location>
        <begin position="234"/>
        <end position="244"/>
    </location>
</feature>
<evidence type="ECO:0000256" key="1">
    <source>
        <dbReference type="SAM" id="MobiDB-lite"/>
    </source>
</evidence>
<keyword evidence="2" id="KW-0732">Signal</keyword>
<feature type="region of interest" description="Disordered" evidence="1">
    <location>
        <begin position="20"/>
        <end position="76"/>
    </location>
</feature>
<organism evidence="3 4">
    <name type="scientific">Methylobacterium gregans</name>
    <dbReference type="NCBI Taxonomy" id="374424"/>
    <lineage>
        <taxon>Bacteria</taxon>
        <taxon>Pseudomonadati</taxon>
        <taxon>Pseudomonadota</taxon>
        <taxon>Alphaproteobacteria</taxon>
        <taxon>Hyphomicrobiales</taxon>
        <taxon>Methylobacteriaceae</taxon>
        <taxon>Methylobacterium</taxon>
    </lineage>
</organism>
<proteinExistence type="predicted"/>
<sequence length="268" mass="27300">MVRTAPILVAAALALGLPIGSRAQDAPVTDTAPEPKPARPKPPKLAPKPKAKAEPSPAAPAPAPAPAPRPAEPLRAPAAGIDRAPLDATFAAPPTIACGSQAARFAGEKGFEVFVTRVGRAQVENPLRPLTPETTEVLQVAIGGKLATAYGPDLSALRRGGPPGAIEAQLGTTIRWQETLPPLPDPLSIVSEDGRPLARLGFRDCTEAPAVKAPPPVAARKEAKPARAAKTREAAPAPDGEAAPLRGQAKAAPKVPPGFSLPQGAIGE</sequence>
<feature type="compositionally biased region" description="Pro residues" evidence="1">
    <location>
        <begin position="57"/>
        <end position="71"/>
    </location>
</feature>
<feature type="compositionally biased region" description="Basic residues" evidence="1">
    <location>
        <begin position="38"/>
        <end position="50"/>
    </location>
</feature>
<evidence type="ECO:0000313" key="3">
    <source>
        <dbReference type="EMBL" id="GJD78135.1"/>
    </source>
</evidence>
<evidence type="ECO:0000256" key="2">
    <source>
        <dbReference type="SAM" id="SignalP"/>
    </source>
</evidence>
<feature type="compositionally biased region" description="Basic and acidic residues" evidence="1">
    <location>
        <begin position="219"/>
        <end position="233"/>
    </location>
</feature>
<dbReference type="RefSeq" id="WP_238301849.1">
    <property type="nucleotide sequence ID" value="NZ_BPQM01000027.1"/>
</dbReference>
<feature type="signal peptide" evidence="2">
    <location>
        <begin position="1"/>
        <end position="23"/>
    </location>
</feature>
<reference evidence="3" key="1">
    <citation type="journal article" date="2016" name="Front. Microbiol.">
        <title>Genome Sequence of the Piezophilic, Mesophilic Sulfate-Reducing Bacterium Desulfovibrio indicus J2T.</title>
        <authorList>
            <person name="Cao J."/>
            <person name="Maignien L."/>
            <person name="Shao Z."/>
            <person name="Alain K."/>
            <person name="Jebbar M."/>
        </authorList>
    </citation>
    <scope>NUCLEOTIDE SEQUENCE</scope>
    <source>
        <strain evidence="3">NBRC 103626</strain>
    </source>
</reference>
<evidence type="ECO:0000313" key="4">
    <source>
        <dbReference type="Proteomes" id="UP001055108"/>
    </source>
</evidence>
<feature type="region of interest" description="Disordered" evidence="1">
    <location>
        <begin position="209"/>
        <end position="268"/>
    </location>
</feature>
<feature type="chain" id="PRO_5041412983" evidence="2">
    <location>
        <begin position="24"/>
        <end position="268"/>
    </location>
</feature>
<dbReference type="AlphaFoldDB" id="A0AA37MA04"/>